<accession>A0A8R1Y183</accession>
<dbReference type="PRINTS" id="PR00838">
    <property type="entry name" value="V5ALLERGEN"/>
</dbReference>
<dbReference type="Pfam" id="PF00188">
    <property type="entry name" value="CAP"/>
    <property type="match status" value="1"/>
</dbReference>
<dbReference type="InterPro" id="IPR014044">
    <property type="entry name" value="CAP_dom"/>
</dbReference>
<dbReference type="Proteomes" id="UP000024404">
    <property type="component" value="Unassembled WGS sequence"/>
</dbReference>
<organism evidence="2 3">
    <name type="scientific">Onchocerca volvulus</name>
    <dbReference type="NCBI Taxonomy" id="6282"/>
    <lineage>
        <taxon>Eukaryota</taxon>
        <taxon>Metazoa</taxon>
        <taxon>Ecdysozoa</taxon>
        <taxon>Nematoda</taxon>
        <taxon>Chromadorea</taxon>
        <taxon>Rhabditida</taxon>
        <taxon>Spirurina</taxon>
        <taxon>Spiruromorpha</taxon>
        <taxon>Filarioidea</taxon>
        <taxon>Onchocercidae</taxon>
        <taxon>Onchocerca</taxon>
    </lineage>
</organism>
<dbReference type="PANTHER" id="PTHR10334">
    <property type="entry name" value="CYSTEINE-RICH SECRETORY PROTEIN-RELATED"/>
    <property type="match status" value="1"/>
</dbReference>
<reference evidence="2" key="2">
    <citation type="submission" date="2022-06" db="UniProtKB">
        <authorList>
            <consortium name="EnsemblMetazoa"/>
        </authorList>
    </citation>
    <scope>IDENTIFICATION</scope>
</reference>
<reference evidence="3" key="1">
    <citation type="submission" date="2013-10" db="EMBL/GenBank/DDBJ databases">
        <title>Genome sequencing of Onchocerca volvulus.</title>
        <authorList>
            <person name="Cotton J."/>
            <person name="Tsai J."/>
            <person name="Stanley E."/>
            <person name="Tracey A."/>
            <person name="Holroyd N."/>
            <person name="Lustigman S."/>
            <person name="Berriman M."/>
        </authorList>
    </citation>
    <scope>NUCLEOTIDE SEQUENCE</scope>
</reference>
<dbReference type="InterPro" id="IPR035940">
    <property type="entry name" value="CAP_sf"/>
</dbReference>
<keyword evidence="3" id="KW-1185">Reference proteome</keyword>
<sequence>MKDSSIVMKKIFGRKKLKKSKSNQHEKPDENFSINGTTTLATSGTFCRTTSGFKESTTLDECHSCYDATSSSIGEECHFDEELDKHMMQTIANVKYVKKRPKFVAVGEVNFQRECLDAHNAVRARYGCQPLIWSQELCDLAHSWAVKLADRGRLLFPELHGIGENIQLTIVDEQTHLPSGAEITEIWAREAENFDFDKPRWNPETQHFTQIVWKETSEMGIARQWNTTTNCVATVAMYRPSGNSNAPGKLDFSFQINIPPKVYFDEISRLFDPISHGIAPASQHSTIAQESMLHNLPSYNDKSKISDA</sequence>
<dbReference type="InterPro" id="IPR002413">
    <property type="entry name" value="V5_allergen-like"/>
</dbReference>
<dbReference type="InterPro" id="IPR001283">
    <property type="entry name" value="CRISP-related"/>
</dbReference>
<dbReference type="SUPFAM" id="SSF55797">
    <property type="entry name" value="PR-1-like"/>
    <property type="match status" value="1"/>
</dbReference>
<dbReference type="AlphaFoldDB" id="A0A8R1Y183"/>
<dbReference type="EMBL" id="CMVM020000181">
    <property type="status" value="NOT_ANNOTATED_CDS"/>
    <property type="molecule type" value="Genomic_DNA"/>
</dbReference>
<evidence type="ECO:0000259" key="1">
    <source>
        <dbReference type="SMART" id="SM00198"/>
    </source>
</evidence>
<dbReference type="FunFam" id="3.40.33.10:FF:000010">
    <property type="entry name" value="Predicted protein"/>
    <property type="match status" value="1"/>
</dbReference>
<dbReference type="EnsemblMetazoa" id="OVOC6972.1">
    <property type="protein sequence ID" value="OVOC6972.1"/>
    <property type="gene ID" value="WBGene00243781"/>
</dbReference>
<evidence type="ECO:0000313" key="2">
    <source>
        <dbReference type="EnsemblMetazoa" id="OVOC6972.1"/>
    </source>
</evidence>
<evidence type="ECO:0000313" key="3">
    <source>
        <dbReference type="Proteomes" id="UP000024404"/>
    </source>
</evidence>
<proteinExistence type="predicted"/>
<dbReference type="CDD" id="cd05382">
    <property type="entry name" value="CAP_GAPR1-like"/>
    <property type="match status" value="1"/>
</dbReference>
<name>A0A8R1Y183_ONCVO</name>
<dbReference type="SMART" id="SM00198">
    <property type="entry name" value="SCP"/>
    <property type="match status" value="1"/>
</dbReference>
<dbReference type="Gene3D" id="3.40.33.10">
    <property type="entry name" value="CAP"/>
    <property type="match status" value="1"/>
</dbReference>
<dbReference type="OMA" id="DKHMMQT"/>
<dbReference type="PRINTS" id="PR00837">
    <property type="entry name" value="V5TPXLIKE"/>
</dbReference>
<dbReference type="InterPro" id="IPR034113">
    <property type="entry name" value="SCP_GAPR1-like"/>
</dbReference>
<feature type="domain" description="SCP" evidence="1">
    <location>
        <begin position="110"/>
        <end position="246"/>
    </location>
</feature>
<protein>
    <submittedName>
        <fullName evidence="2">SCP domain-containing protein</fullName>
    </submittedName>
</protein>